<dbReference type="InterPro" id="IPR013249">
    <property type="entry name" value="RNA_pol_sigma70_r4_t2"/>
</dbReference>
<dbReference type="CDD" id="cd06171">
    <property type="entry name" value="Sigma70_r4"/>
    <property type="match status" value="1"/>
</dbReference>
<evidence type="ECO:0000259" key="6">
    <source>
        <dbReference type="Pfam" id="PF08281"/>
    </source>
</evidence>
<dbReference type="Gene3D" id="1.10.1740.10">
    <property type="match status" value="1"/>
</dbReference>
<dbReference type="RefSeq" id="WP_144332981.1">
    <property type="nucleotide sequence ID" value="NZ_VLPL01000004.1"/>
</dbReference>
<keyword evidence="5" id="KW-0804">Transcription</keyword>
<comment type="similarity">
    <text evidence="1">Belongs to the sigma-70 factor family. ECF subfamily.</text>
</comment>
<evidence type="ECO:0000256" key="3">
    <source>
        <dbReference type="ARBA" id="ARBA00023082"/>
    </source>
</evidence>
<reference evidence="7 8" key="1">
    <citation type="submission" date="2019-07" db="EMBL/GenBank/DDBJ databases">
        <authorList>
            <person name="Huq M.A."/>
        </authorList>
    </citation>
    <scope>NUCLEOTIDE SEQUENCE [LARGE SCALE GENOMIC DNA]</scope>
    <source>
        <strain evidence="7 8">MAH-3</strain>
    </source>
</reference>
<dbReference type="GO" id="GO:0016987">
    <property type="term" value="F:sigma factor activity"/>
    <property type="evidence" value="ECO:0007669"/>
    <property type="project" value="UniProtKB-KW"/>
</dbReference>
<dbReference type="GO" id="GO:0003677">
    <property type="term" value="F:DNA binding"/>
    <property type="evidence" value="ECO:0007669"/>
    <property type="project" value="UniProtKB-KW"/>
</dbReference>
<gene>
    <name evidence="7" type="ORF">FO442_09730</name>
</gene>
<evidence type="ECO:0000256" key="1">
    <source>
        <dbReference type="ARBA" id="ARBA00010641"/>
    </source>
</evidence>
<dbReference type="InterPro" id="IPR039425">
    <property type="entry name" value="RNA_pol_sigma-70-like"/>
</dbReference>
<protein>
    <submittedName>
        <fullName evidence="7">RNA polymerase sigma factor</fullName>
    </submittedName>
</protein>
<dbReference type="GO" id="GO:0006352">
    <property type="term" value="P:DNA-templated transcription initiation"/>
    <property type="evidence" value="ECO:0007669"/>
    <property type="project" value="InterPro"/>
</dbReference>
<keyword evidence="4" id="KW-0238">DNA-binding</keyword>
<dbReference type="AlphaFoldDB" id="A0A556MYG6"/>
<dbReference type="Proteomes" id="UP000316008">
    <property type="component" value="Unassembled WGS sequence"/>
</dbReference>
<dbReference type="EMBL" id="VLPL01000004">
    <property type="protein sequence ID" value="TSJ44868.1"/>
    <property type="molecule type" value="Genomic_DNA"/>
</dbReference>
<dbReference type="InterPro" id="IPR013325">
    <property type="entry name" value="RNA_pol_sigma_r2"/>
</dbReference>
<dbReference type="PANTHER" id="PTHR43133:SF8">
    <property type="entry name" value="RNA POLYMERASE SIGMA FACTOR HI_1459-RELATED"/>
    <property type="match status" value="1"/>
</dbReference>
<comment type="caution">
    <text evidence="7">The sequence shown here is derived from an EMBL/GenBank/DDBJ whole genome shotgun (WGS) entry which is preliminary data.</text>
</comment>
<evidence type="ECO:0000256" key="4">
    <source>
        <dbReference type="ARBA" id="ARBA00023125"/>
    </source>
</evidence>
<dbReference type="NCBIfam" id="TIGR02937">
    <property type="entry name" value="sigma70-ECF"/>
    <property type="match status" value="1"/>
</dbReference>
<dbReference type="InterPro" id="IPR014284">
    <property type="entry name" value="RNA_pol_sigma-70_dom"/>
</dbReference>
<evidence type="ECO:0000256" key="5">
    <source>
        <dbReference type="ARBA" id="ARBA00023163"/>
    </source>
</evidence>
<dbReference type="SUPFAM" id="SSF88946">
    <property type="entry name" value="Sigma2 domain of RNA polymerase sigma factors"/>
    <property type="match status" value="1"/>
</dbReference>
<dbReference type="InterPro" id="IPR013324">
    <property type="entry name" value="RNA_pol_sigma_r3/r4-like"/>
</dbReference>
<feature type="domain" description="RNA polymerase sigma factor 70 region 4 type 2" evidence="6">
    <location>
        <begin position="105"/>
        <end position="156"/>
    </location>
</feature>
<keyword evidence="8" id="KW-1185">Reference proteome</keyword>
<keyword evidence="2" id="KW-0805">Transcription regulation</keyword>
<organism evidence="7 8">
    <name type="scientific">Fluviicola chungangensis</name>
    <dbReference type="NCBI Taxonomy" id="2597671"/>
    <lineage>
        <taxon>Bacteria</taxon>
        <taxon>Pseudomonadati</taxon>
        <taxon>Bacteroidota</taxon>
        <taxon>Flavobacteriia</taxon>
        <taxon>Flavobacteriales</taxon>
        <taxon>Crocinitomicaceae</taxon>
        <taxon>Fluviicola</taxon>
    </lineage>
</organism>
<dbReference type="Gene3D" id="1.10.10.10">
    <property type="entry name" value="Winged helix-like DNA-binding domain superfamily/Winged helix DNA-binding domain"/>
    <property type="match status" value="1"/>
</dbReference>
<evidence type="ECO:0000313" key="8">
    <source>
        <dbReference type="Proteomes" id="UP000316008"/>
    </source>
</evidence>
<dbReference type="InterPro" id="IPR036388">
    <property type="entry name" value="WH-like_DNA-bd_sf"/>
</dbReference>
<keyword evidence="3" id="KW-0731">Sigma factor</keyword>
<evidence type="ECO:0000256" key="2">
    <source>
        <dbReference type="ARBA" id="ARBA00023015"/>
    </source>
</evidence>
<name>A0A556MYG6_9FLAO</name>
<sequence length="173" mass="20445">MKDKQDAFLKLYEPVHERFERFCRARVYNEMDYRDLMNDSLLVAYEKFDSLRSNEAFLSFLFSICVRVLGNYHQKKRENRIPEGSMHLEIRDRNANPQTRADIHYLYKALAQLSEDQRESIILFEISGFSIREITVIQNASESAVKQRLKRGREKLMEILTYEASLKTVSSHG</sequence>
<proteinExistence type="inferred from homology"/>
<dbReference type="SUPFAM" id="SSF88659">
    <property type="entry name" value="Sigma3 and sigma4 domains of RNA polymerase sigma factors"/>
    <property type="match status" value="1"/>
</dbReference>
<evidence type="ECO:0000313" key="7">
    <source>
        <dbReference type="EMBL" id="TSJ44868.1"/>
    </source>
</evidence>
<accession>A0A556MYG6</accession>
<dbReference type="OrthoDB" id="1467079at2"/>
<dbReference type="PANTHER" id="PTHR43133">
    <property type="entry name" value="RNA POLYMERASE ECF-TYPE SIGMA FACTO"/>
    <property type="match status" value="1"/>
</dbReference>
<dbReference type="Pfam" id="PF08281">
    <property type="entry name" value="Sigma70_r4_2"/>
    <property type="match status" value="1"/>
</dbReference>